<gene>
    <name evidence="1" type="ORF">ACFSJ0_01720</name>
</gene>
<sequence>MSPGEEFAWAVAGSRNGGDVEVPYRLALTEAFPLFKTRPRYTVRHLLKSAKVGDGQVPYVHEAPPSRLEPSGTSYAETPESAFAGSLRVADLTEVKVGVPVPKGVLDEPGLLAAFVDYRVLVRLSTVENEILLHGSGDGAIDGLLHLADSRHAPFDGEPEDVLTAAAAEVEETGGSCDGIVTHPGLYWKLVRDGALDRLATAGIRVSRTRMIGAGEALLGDFRAAVTVLDPAQSTLRLRRDAEVIEASTRVGLAVHLPQHFLLVS</sequence>
<keyword evidence="2" id="KW-1185">Reference proteome</keyword>
<dbReference type="NCBIfam" id="NF041188">
    <property type="entry name" value="encap_f3"/>
    <property type="match status" value="1"/>
</dbReference>
<accession>A0ABW4FZ36</accession>
<evidence type="ECO:0000313" key="1">
    <source>
        <dbReference type="EMBL" id="MFD1535731.1"/>
    </source>
</evidence>
<protein>
    <submittedName>
        <fullName evidence="1">Family 3 encapsulin nanocompartment shell protein</fullName>
    </submittedName>
</protein>
<name>A0ABW4FZ36_9ACTN</name>
<proteinExistence type="predicted"/>
<dbReference type="Proteomes" id="UP001597097">
    <property type="component" value="Unassembled WGS sequence"/>
</dbReference>
<reference evidence="2" key="1">
    <citation type="journal article" date="2019" name="Int. J. Syst. Evol. Microbiol.">
        <title>The Global Catalogue of Microorganisms (GCM) 10K type strain sequencing project: providing services to taxonomists for standard genome sequencing and annotation.</title>
        <authorList>
            <consortium name="The Broad Institute Genomics Platform"/>
            <consortium name="The Broad Institute Genome Sequencing Center for Infectious Disease"/>
            <person name="Wu L."/>
            <person name="Ma J."/>
        </authorList>
    </citation>
    <scope>NUCLEOTIDE SEQUENCE [LARGE SCALE GENOMIC DNA]</scope>
    <source>
        <strain evidence="2">CGMCC 1.15399</strain>
    </source>
</reference>
<comment type="caution">
    <text evidence="1">The sequence shown here is derived from an EMBL/GenBank/DDBJ whole genome shotgun (WGS) entry which is preliminary data.</text>
</comment>
<evidence type="ECO:0000313" key="2">
    <source>
        <dbReference type="Proteomes" id="UP001597097"/>
    </source>
</evidence>
<organism evidence="1 2">
    <name type="scientific">Nonomuraea guangzhouensis</name>
    <dbReference type="NCBI Taxonomy" id="1291555"/>
    <lineage>
        <taxon>Bacteria</taxon>
        <taxon>Bacillati</taxon>
        <taxon>Actinomycetota</taxon>
        <taxon>Actinomycetes</taxon>
        <taxon>Streptosporangiales</taxon>
        <taxon>Streptosporangiaceae</taxon>
        <taxon>Nonomuraea</taxon>
    </lineage>
</organism>
<dbReference type="EMBL" id="JBHUCM010000003">
    <property type="protein sequence ID" value="MFD1535731.1"/>
    <property type="molecule type" value="Genomic_DNA"/>
</dbReference>
<dbReference type="RefSeq" id="WP_219536270.1">
    <property type="nucleotide sequence ID" value="NZ_JAHKRM010000029.1"/>
</dbReference>